<geneLocation type="plasmid" evidence="5 6">
    <name>pRgalR602c</name>
</geneLocation>
<dbReference type="PANTHER" id="PTHR30146:SF33">
    <property type="entry name" value="TRANSCRIPTIONAL REGULATOR"/>
    <property type="match status" value="1"/>
</dbReference>
<reference evidence="5 6" key="1">
    <citation type="submission" date="2013-11" db="EMBL/GenBank/DDBJ databases">
        <title>Complete genome sequence of Rhizobium gallicum bv. gallicum R602.</title>
        <authorList>
            <person name="Bustos P."/>
            <person name="Santamaria R.I."/>
            <person name="Lozano L."/>
            <person name="Acosta J.L."/>
            <person name="Ormeno-Orrillo E."/>
            <person name="Rogel M.A."/>
            <person name="Romero D."/>
            <person name="Cevallos M.A."/>
            <person name="Martinez-Romero E."/>
            <person name="Gonzalez V."/>
        </authorList>
    </citation>
    <scope>NUCLEOTIDE SEQUENCE [LARGE SCALE GENOMIC DNA]</scope>
    <source>
        <strain evidence="5 6">R602</strain>
        <plasmid evidence="5 6">pRgalR602c</plasmid>
    </source>
</reference>
<dbReference type="GO" id="GO:0000976">
    <property type="term" value="F:transcription cis-regulatory region binding"/>
    <property type="evidence" value="ECO:0007669"/>
    <property type="project" value="TreeGrafter"/>
</dbReference>
<name>A0A0B4XFL9_9HYPH</name>
<dbReference type="SMART" id="SM00354">
    <property type="entry name" value="HTH_LACI"/>
    <property type="match status" value="1"/>
</dbReference>
<evidence type="ECO:0000256" key="2">
    <source>
        <dbReference type="ARBA" id="ARBA00023125"/>
    </source>
</evidence>
<evidence type="ECO:0000256" key="1">
    <source>
        <dbReference type="ARBA" id="ARBA00023015"/>
    </source>
</evidence>
<proteinExistence type="predicted"/>
<accession>A0A0B4XFL9</accession>
<keyword evidence="5" id="KW-0614">Plasmid</keyword>
<protein>
    <submittedName>
        <fullName evidence="5">LacI family transcriptional regulator protein</fullName>
    </submittedName>
</protein>
<keyword evidence="6" id="KW-1185">Reference proteome</keyword>
<evidence type="ECO:0000259" key="4">
    <source>
        <dbReference type="PROSITE" id="PS50932"/>
    </source>
</evidence>
<dbReference type="PROSITE" id="PS00356">
    <property type="entry name" value="HTH_LACI_1"/>
    <property type="match status" value="1"/>
</dbReference>
<gene>
    <name evidence="5" type="ORF">RGR602_PC01504</name>
</gene>
<organism evidence="5 6">
    <name type="scientific">Rhizobium gallicum bv. gallicum R602sp</name>
    <dbReference type="NCBI Taxonomy" id="1041138"/>
    <lineage>
        <taxon>Bacteria</taxon>
        <taxon>Pseudomonadati</taxon>
        <taxon>Pseudomonadota</taxon>
        <taxon>Alphaproteobacteria</taxon>
        <taxon>Hyphomicrobiales</taxon>
        <taxon>Rhizobiaceae</taxon>
        <taxon>Rhizobium/Agrobacterium group</taxon>
        <taxon>Rhizobium</taxon>
    </lineage>
</organism>
<feature type="domain" description="HTH lacI-type" evidence="4">
    <location>
        <begin position="29"/>
        <end position="83"/>
    </location>
</feature>
<dbReference type="PANTHER" id="PTHR30146">
    <property type="entry name" value="LACI-RELATED TRANSCRIPTIONAL REPRESSOR"/>
    <property type="match status" value="1"/>
</dbReference>
<dbReference type="SUPFAM" id="SSF53822">
    <property type="entry name" value="Periplasmic binding protein-like I"/>
    <property type="match status" value="1"/>
</dbReference>
<dbReference type="Pfam" id="PF00356">
    <property type="entry name" value="LacI"/>
    <property type="match status" value="1"/>
</dbReference>
<dbReference type="Pfam" id="PF00532">
    <property type="entry name" value="Peripla_BP_1"/>
    <property type="match status" value="1"/>
</dbReference>
<evidence type="ECO:0000313" key="6">
    <source>
        <dbReference type="Proteomes" id="UP000031368"/>
    </source>
</evidence>
<keyword evidence="3" id="KW-0804">Transcription</keyword>
<dbReference type="CDD" id="cd01392">
    <property type="entry name" value="HTH_LacI"/>
    <property type="match status" value="1"/>
</dbReference>
<dbReference type="EMBL" id="CP006880">
    <property type="protein sequence ID" value="AJD45530.1"/>
    <property type="molecule type" value="Genomic_DNA"/>
</dbReference>
<dbReference type="CDD" id="cd01575">
    <property type="entry name" value="PBP1_GntR"/>
    <property type="match status" value="1"/>
</dbReference>
<dbReference type="GO" id="GO:0003700">
    <property type="term" value="F:DNA-binding transcription factor activity"/>
    <property type="evidence" value="ECO:0007669"/>
    <property type="project" value="TreeGrafter"/>
</dbReference>
<keyword evidence="2" id="KW-0238">DNA-binding</keyword>
<dbReference type="Proteomes" id="UP000031368">
    <property type="component" value="Plasmid pRgalR602c"/>
</dbReference>
<dbReference type="InterPro" id="IPR010982">
    <property type="entry name" value="Lambda_DNA-bd_dom_sf"/>
</dbReference>
<dbReference type="AlphaFoldDB" id="A0A0B4XFL9"/>
<dbReference type="InterPro" id="IPR000843">
    <property type="entry name" value="HTH_LacI"/>
</dbReference>
<dbReference type="HOGENOM" id="CLU_037628_6_3_5"/>
<dbReference type="InterPro" id="IPR028082">
    <property type="entry name" value="Peripla_BP_I"/>
</dbReference>
<dbReference type="InterPro" id="IPR001761">
    <property type="entry name" value="Peripla_BP/Lac1_sug-bd_dom"/>
</dbReference>
<keyword evidence="1" id="KW-0805">Transcription regulation</keyword>
<sequence length="356" mass="38774">MSGDDAACGLKQEDVMQQKQRLPARKSKVTVRDIALRAGVGESTVSRIMRNKGPVAEETRRRVMEAVRATGYVPNRIAGSLASLDSHLVGVVVPSLSNIVFPEVLQGVHAALRASDYQPVISMTGYDIDLEETIVRGLLSWKPAAILIAGFDHTPATQRMLSESGIRIVEMMDIDSTPIDIAVGMSHRRAGYATGQYLIERGYRQFGYVGHDWDADRRARLRYDGICDALRDAGLRISAHAIADAPSSVGVGREMTARLFAEPVKLDVIIYSNDDMAVGGVFQCLGAGVRMPDDLAIFGFNGLDIGRELPQPLATVRSNRFLIGRTSVEKAFETPERPQTKTIVDTGFEIFPGATA</sequence>
<dbReference type="KEGG" id="rga:RGR602_PC01504"/>
<dbReference type="Gene3D" id="1.10.260.40">
    <property type="entry name" value="lambda repressor-like DNA-binding domains"/>
    <property type="match status" value="1"/>
</dbReference>
<dbReference type="Gene3D" id="3.40.50.2300">
    <property type="match status" value="2"/>
</dbReference>
<dbReference type="SUPFAM" id="SSF47413">
    <property type="entry name" value="lambda repressor-like DNA-binding domains"/>
    <property type="match status" value="1"/>
</dbReference>
<dbReference type="PROSITE" id="PS50932">
    <property type="entry name" value="HTH_LACI_2"/>
    <property type="match status" value="1"/>
</dbReference>
<evidence type="ECO:0000313" key="5">
    <source>
        <dbReference type="EMBL" id="AJD45530.1"/>
    </source>
</evidence>
<evidence type="ECO:0000256" key="3">
    <source>
        <dbReference type="ARBA" id="ARBA00023163"/>
    </source>
</evidence>